<gene>
    <name evidence="1" type="ORF">LVIROSA_LOCUS24930</name>
</gene>
<reference evidence="1 2" key="1">
    <citation type="submission" date="2022-01" db="EMBL/GenBank/DDBJ databases">
        <authorList>
            <person name="Xiong W."/>
            <person name="Schranz E."/>
        </authorList>
    </citation>
    <scope>NUCLEOTIDE SEQUENCE [LARGE SCALE GENOMIC DNA]</scope>
</reference>
<sequence length="100" mass="11174">MLCFSVTRLKENFSSPISPYFYHLRYPVQTHRRSHLSLSQPAAAVAQPPITPVVAAHNIPIYLTFQFQEISSKGGRDSLTIMTHSSTSSLVGMESYRTGM</sequence>
<keyword evidence="2" id="KW-1185">Reference proteome</keyword>
<name>A0AAU9NLE6_9ASTR</name>
<organism evidence="1 2">
    <name type="scientific">Lactuca virosa</name>
    <dbReference type="NCBI Taxonomy" id="75947"/>
    <lineage>
        <taxon>Eukaryota</taxon>
        <taxon>Viridiplantae</taxon>
        <taxon>Streptophyta</taxon>
        <taxon>Embryophyta</taxon>
        <taxon>Tracheophyta</taxon>
        <taxon>Spermatophyta</taxon>
        <taxon>Magnoliopsida</taxon>
        <taxon>eudicotyledons</taxon>
        <taxon>Gunneridae</taxon>
        <taxon>Pentapetalae</taxon>
        <taxon>asterids</taxon>
        <taxon>campanulids</taxon>
        <taxon>Asterales</taxon>
        <taxon>Asteraceae</taxon>
        <taxon>Cichorioideae</taxon>
        <taxon>Cichorieae</taxon>
        <taxon>Lactucinae</taxon>
        <taxon>Lactuca</taxon>
    </lineage>
</organism>
<dbReference type="EMBL" id="CAKMRJ010004445">
    <property type="protein sequence ID" value="CAH1438685.1"/>
    <property type="molecule type" value="Genomic_DNA"/>
</dbReference>
<proteinExistence type="predicted"/>
<dbReference type="Proteomes" id="UP001157418">
    <property type="component" value="Unassembled WGS sequence"/>
</dbReference>
<evidence type="ECO:0000313" key="2">
    <source>
        <dbReference type="Proteomes" id="UP001157418"/>
    </source>
</evidence>
<evidence type="ECO:0000313" key="1">
    <source>
        <dbReference type="EMBL" id="CAH1438685.1"/>
    </source>
</evidence>
<comment type="caution">
    <text evidence="1">The sequence shown here is derived from an EMBL/GenBank/DDBJ whole genome shotgun (WGS) entry which is preliminary data.</text>
</comment>
<protein>
    <submittedName>
        <fullName evidence="1">Uncharacterized protein</fullName>
    </submittedName>
</protein>
<accession>A0AAU9NLE6</accession>
<dbReference type="AlphaFoldDB" id="A0AAU9NLE6"/>